<dbReference type="EMBL" id="OX458335">
    <property type="protein sequence ID" value="CAI8728449.1"/>
    <property type="molecule type" value="Genomic_DNA"/>
</dbReference>
<evidence type="ECO:0000313" key="2">
    <source>
        <dbReference type="Proteomes" id="UP001177000"/>
    </source>
</evidence>
<sequence>MPEHVAFAPYTIDLDECSYDQCMLLLDEIPVESLQLSFRDGANVQRLNIGAYSYCVRVKPRPYTPAHVDPATTSYSRLQALLNWAISIAELFYRILRPSSVYESFNRTSMFLDWSDSNGHPAVLDSIEDYHLALVQYSRHLCLTASPERRNTPQRNLSVAMQSAEKFYPEHTVNISVGIQHPGYSKEEKINTEVPSEDELFPTLAAARGLFDSISEFLGGSQRVPVALKGAGHTYWFTSCYYPVMSETAILHYQTSKTPGRILTSVRRDVLNHVEATGDDVSDGFRTVFDRLNERGWIQDSATMDRFISLDRILTKEEQLQLCKVAHDCFLFMFILYTEGNESPVGSIPWDAMSSVETVVQSFRTIKWRSHTELDLSFETKFLVHFRAYLRIREILVEGHDFGFLFGTFGRKDSPLPLNNGYSSIVGSQLRRLVDPNLIIFGFRELRAFHHHYKTTNHGIDVAAADAQHTLTTAVTSYQAGNTAENIAQAGAFFTSFGLMLATVEQERAVQTTQAGSCNGQLIPAKQLDEYSIQPNCQNFLGCLFCESNLIHFNTEDAHKLLSMAYIIEQLQLIQINPKEHGQVFDFTLNKIHWIIGKMVANASLAQKISDIRIDVYEHENLTPYWQNKLRILSEIGVL</sequence>
<name>A0AAQ0N467_PSEUB</name>
<dbReference type="AlphaFoldDB" id="A0AAQ0N467"/>
<evidence type="ECO:0000313" key="1">
    <source>
        <dbReference type="EMBL" id="CAI8728449.1"/>
    </source>
</evidence>
<reference evidence="1" key="1">
    <citation type="submission" date="2023-03" db="EMBL/GenBank/DDBJ databases">
        <authorList>
            <person name="Pothier F. J."/>
        </authorList>
    </citation>
    <scope>NUCLEOTIDE SEQUENCE</scope>
    <source>
        <strain evidence="1">DAPP-PG 215</strain>
    </source>
</reference>
<organism evidence="1 2">
    <name type="scientific">Pseudomonas syringae pv. tomato</name>
    <dbReference type="NCBI Taxonomy" id="323"/>
    <lineage>
        <taxon>Bacteria</taxon>
        <taxon>Pseudomonadati</taxon>
        <taxon>Pseudomonadota</taxon>
        <taxon>Gammaproteobacteria</taxon>
        <taxon>Pseudomonadales</taxon>
        <taxon>Pseudomonadaceae</taxon>
        <taxon>Pseudomonas</taxon>
    </lineage>
</organism>
<protein>
    <submittedName>
        <fullName evidence="1">Uncharacterized protein</fullName>
    </submittedName>
</protein>
<proteinExistence type="predicted"/>
<gene>
    <name evidence="1" type="ORF">DAPPPG215_01095</name>
</gene>
<accession>A0AAQ0N467</accession>
<dbReference type="Proteomes" id="UP001177000">
    <property type="component" value="Chromosome"/>
</dbReference>